<dbReference type="EMBL" id="CP000383">
    <property type="protein sequence ID" value="ABG58244.1"/>
    <property type="molecule type" value="Genomic_DNA"/>
</dbReference>
<evidence type="ECO:0000313" key="3">
    <source>
        <dbReference type="Proteomes" id="UP000001822"/>
    </source>
</evidence>
<sequence length="164" mass="18650">MIKIKAPFDVKTILNLLKSHSHPQDDSWNTEEFDIKHATEKTYICEIKGNTFKLRARKTNQRRQSRPIGYGKFVKVNKDITIQITVIPHIGSIIIWLFFILLPLAFLISAIASGDILATIAALLIVSLLCAFFILTLKYDTHDMELFVKKALSKNANNQLPVKN</sequence>
<dbReference type="RefSeq" id="WP_011584359.1">
    <property type="nucleotide sequence ID" value="NC_008255.1"/>
</dbReference>
<feature type="transmembrane region" description="Helical" evidence="1">
    <location>
        <begin position="118"/>
        <end position="137"/>
    </location>
</feature>
<proteinExistence type="predicted"/>
<accession>A0A6N4SPH8</accession>
<reference evidence="2 3" key="1">
    <citation type="journal article" date="2007" name="Appl. Environ. Microbiol.">
        <title>Genome sequence of the cellulolytic gliding bacterium Cytophaga hutchinsonii.</title>
        <authorList>
            <person name="Xie G."/>
            <person name="Bruce D.C."/>
            <person name="Challacombe J.F."/>
            <person name="Chertkov O."/>
            <person name="Detter J.C."/>
            <person name="Gilna P."/>
            <person name="Han C.S."/>
            <person name="Lucas S."/>
            <person name="Misra M."/>
            <person name="Myers G.L."/>
            <person name="Richardson P."/>
            <person name="Tapia R."/>
            <person name="Thayer N."/>
            <person name="Thompson L.S."/>
            <person name="Brettin T.S."/>
            <person name="Henrissat B."/>
            <person name="Wilson D.B."/>
            <person name="McBride M.J."/>
        </authorList>
    </citation>
    <scope>NUCLEOTIDE SEQUENCE [LARGE SCALE GENOMIC DNA]</scope>
    <source>
        <strain evidence="3">ATCC 33406 / DSM 1761 / CIP 103989 / NBRC 15051 / NCIMB 9469 / D465</strain>
    </source>
</reference>
<dbReference type="Proteomes" id="UP000001822">
    <property type="component" value="Chromosome"/>
</dbReference>
<name>A0A6N4SPH8_CYTH3</name>
<keyword evidence="3" id="KW-1185">Reference proteome</keyword>
<keyword evidence="1" id="KW-0472">Membrane</keyword>
<protein>
    <submittedName>
        <fullName evidence="2">Uncharacterized protein</fullName>
    </submittedName>
</protein>
<organism evidence="2 3">
    <name type="scientific">Cytophaga hutchinsonii (strain ATCC 33406 / DSM 1761 / CIP 103989 / NBRC 15051 / NCIMB 9469 / D465)</name>
    <dbReference type="NCBI Taxonomy" id="269798"/>
    <lineage>
        <taxon>Bacteria</taxon>
        <taxon>Pseudomonadati</taxon>
        <taxon>Bacteroidota</taxon>
        <taxon>Cytophagia</taxon>
        <taxon>Cytophagales</taxon>
        <taxon>Cytophagaceae</taxon>
        <taxon>Cytophaga</taxon>
    </lineage>
</organism>
<feature type="transmembrane region" description="Helical" evidence="1">
    <location>
        <begin position="93"/>
        <end position="112"/>
    </location>
</feature>
<gene>
    <name evidence="2" type="ordered locus">CHU_0967</name>
</gene>
<keyword evidence="1" id="KW-0812">Transmembrane</keyword>
<evidence type="ECO:0000313" key="2">
    <source>
        <dbReference type="EMBL" id="ABG58244.1"/>
    </source>
</evidence>
<dbReference type="AlphaFoldDB" id="A0A6N4SPH8"/>
<dbReference type="KEGG" id="chu:CHU_0967"/>
<evidence type="ECO:0000256" key="1">
    <source>
        <dbReference type="SAM" id="Phobius"/>
    </source>
</evidence>
<keyword evidence="1" id="KW-1133">Transmembrane helix</keyword>